<protein>
    <submittedName>
        <fullName evidence="2">Uncharacterized protein</fullName>
    </submittedName>
</protein>
<dbReference type="EMBL" id="DWUW01000130">
    <property type="protein sequence ID" value="HJD31200.1"/>
    <property type="molecule type" value="Genomic_DNA"/>
</dbReference>
<evidence type="ECO:0000313" key="3">
    <source>
        <dbReference type="Proteomes" id="UP000823851"/>
    </source>
</evidence>
<comment type="caution">
    <text evidence="2">The sequence shown here is derived from an EMBL/GenBank/DDBJ whole genome shotgun (WGS) entry which is preliminary data.</text>
</comment>
<accession>A0A9D2QX12</accession>
<reference evidence="2" key="2">
    <citation type="submission" date="2021-04" db="EMBL/GenBank/DDBJ databases">
        <authorList>
            <person name="Gilroy R."/>
        </authorList>
    </citation>
    <scope>NUCLEOTIDE SEQUENCE</scope>
    <source>
        <strain evidence="2">ChiHjej8B7-25341</strain>
    </source>
</reference>
<evidence type="ECO:0000256" key="1">
    <source>
        <dbReference type="SAM" id="MobiDB-lite"/>
    </source>
</evidence>
<dbReference type="AlphaFoldDB" id="A0A9D2QX12"/>
<sequence length="178" mass="20931">MGYNKNGYNKNKDLYGEIIRILSDSNGMKFGELNRELERSCEEKYEYKRLSNLLYRMVGKGELQRDEEGVYSIRGDKEDTEKNVDDLQPKEECFGQEEKGEKSRGESDMGAEKGAKIFEEYIDNMMGICKDKEKEIDQYVSQISFEEFVEIKKTLNLNDEIMLLLKKRKQDRKEKETA</sequence>
<feature type="region of interest" description="Disordered" evidence="1">
    <location>
        <begin position="71"/>
        <end position="111"/>
    </location>
</feature>
<name>A0A9D2QX12_9FIRM</name>
<proteinExistence type="predicted"/>
<gene>
    <name evidence="2" type="ORF">H9912_04570</name>
</gene>
<evidence type="ECO:0000313" key="2">
    <source>
        <dbReference type="EMBL" id="HJD31200.1"/>
    </source>
</evidence>
<dbReference type="Proteomes" id="UP000823851">
    <property type="component" value="Unassembled WGS sequence"/>
</dbReference>
<organism evidence="2 3">
    <name type="scientific">Candidatus Eisenbergiella stercorigallinarum</name>
    <dbReference type="NCBI Taxonomy" id="2838557"/>
    <lineage>
        <taxon>Bacteria</taxon>
        <taxon>Bacillati</taxon>
        <taxon>Bacillota</taxon>
        <taxon>Clostridia</taxon>
        <taxon>Lachnospirales</taxon>
        <taxon>Lachnospiraceae</taxon>
        <taxon>Eisenbergiella</taxon>
    </lineage>
</organism>
<reference evidence="2" key="1">
    <citation type="journal article" date="2021" name="PeerJ">
        <title>Extensive microbial diversity within the chicken gut microbiome revealed by metagenomics and culture.</title>
        <authorList>
            <person name="Gilroy R."/>
            <person name="Ravi A."/>
            <person name="Getino M."/>
            <person name="Pursley I."/>
            <person name="Horton D.L."/>
            <person name="Alikhan N.F."/>
            <person name="Baker D."/>
            <person name="Gharbi K."/>
            <person name="Hall N."/>
            <person name="Watson M."/>
            <person name="Adriaenssens E.M."/>
            <person name="Foster-Nyarko E."/>
            <person name="Jarju S."/>
            <person name="Secka A."/>
            <person name="Antonio M."/>
            <person name="Oren A."/>
            <person name="Chaudhuri R.R."/>
            <person name="La Ragione R."/>
            <person name="Hildebrand F."/>
            <person name="Pallen M.J."/>
        </authorList>
    </citation>
    <scope>NUCLEOTIDE SEQUENCE</scope>
    <source>
        <strain evidence="2">ChiHjej8B7-25341</strain>
    </source>
</reference>